<dbReference type="InterPro" id="IPR020807">
    <property type="entry name" value="PKS_DH"/>
</dbReference>
<dbReference type="SMART" id="SM00823">
    <property type="entry name" value="PKS_PP"/>
    <property type="match status" value="2"/>
</dbReference>
<dbReference type="InterPro" id="IPR057326">
    <property type="entry name" value="KR_dom"/>
</dbReference>
<evidence type="ECO:0000256" key="4">
    <source>
        <dbReference type="ARBA" id="ARBA00022737"/>
    </source>
</evidence>
<dbReference type="Gene3D" id="1.10.1200.10">
    <property type="entry name" value="ACP-like"/>
    <property type="match status" value="2"/>
</dbReference>
<dbReference type="InterPro" id="IPR018201">
    <property type="entry name" value="Ketoacyl_synth_AS"/>
</dbReference>
<comment type="caution">
    <text evidence="11">The sequence shown here is derived from an EMBL/GenBank/DDBJ whole genome shotgun (WGS) entry which is preliminary data.</text>
</comment>
<dbReference type="Pfam" id="PF00550">
    <property type="entry name" value="PP-binding"/>
    <property type="match status" value="2"/>
</dbReference>
<evidence type="ECO:0000256" key="7">
    <source>
        <dbReference type="PROSITE-ProRule" id="PRU01363"/>
    </source>
</evidence>
<dbReference type="SUPFAM" id="SSF52151">
    <property type="entry name" value="FabD/lysophospholipase-like"/>
    <property type="match status" value="1"/>
</dbReference>
<dbReference type="Pfam" id="PF00698">
    <property type="entry name" value="Acyl_transf_1"/>
    <property type="match status" value="1"/>
</dbReference>
<keyword evidence="4" id="KW-0677">Repeat</keyword>
<keyword evidence="6" id="KW-0012">Acyltransferase</keyword>
<dbReference type="InterPro" id="IPR049900">
    <property type="entry name" value="PKS_mFAS_DH"/>
</dbReference>
<dbReference type="PROSITE" id="PS52019">
    <property type="entry name" value="PKS_MFAS_DH"/>
    <property type="match status" value="1"/>
</dbReference>
<dbReference type="CDD" id="cd08956">
    <property type="entry name" value="KR_3_FAS_SDR_x"/>
    <property type="match status" value="2"/>
</dbReference>
<dbReference type="Pfam" id="PF00109">
    <property type="entry name" value="ketoacyl-synt"/>
    <property type="match status" value="1"/>
</dbReference>
<evidence type="ECO:0000259" key="9">
    <source>
        <dbReference type="PROSITE" id="PS52004"/>
    </source>
</evidence>
<dbReference type="InterPro" id="IPR006162">
    <property type="entry name" value="Ppantetheine_attach_site"/>
</dbReference>
<dbReference type="GO" id="GO:0006633">
    <property type="term" value="P:fatty acid biosynthetic process"/>
    <property type="evidence" value="ECO:0007669"/>
    <property type="project" value="InterPro"/>
</dbReference>
<dbReference type="InterPro" id="IPR049551">
    <property type="entry name" value="PKS_DH_C"/>
</dbReference>
<dbReference type="InterPro" id="IPR014031">
    <property type="entry name" value="Ketoacyl_synth_C"/>
</dbReference>
<dbReference type="Pfam" id="PF22953">
    <property type="entry name" value="SpnB_Rossmann"/>
    <property type="match status" value="1"/>
</dbReference>
<dbReference type="InterPro" id="IPR036736">
    <property type="entry name" value="ACP-like_sf"/>
</dbReference>
<dbReference type="PROSITE" id="PS00012">
    <property type="entry name" value="PHOSPHOPANTETHEINE"/>
    <property type="match status" value="1"/>
</dbReference>
<dbReference type="InterPro" id="IPR016036">
    <property type="entry name" value="Malonyl_transacylase_ACP-bd"/>
</dbReference>
<evidence type="ECO:0000256" key="3">
    <source>
        <dbReference type="ARBA" id="ARBA00022679"/>
    </source>
</evidence>
<dbReference type="SMART" id="SM00826">
    <property type="entry name" value="PKS_DH"/>
    <property type="match status" value="1"/>
</dbReference>
<feature type="domain" description="Carrier" evidence="8">
    <location>
        <begin position="1887"/>
        <end position="1962"/>
    </location>
</feature>
<dbReference type="SUPFAM" id="SSF47336">
    <property type="entry name" value="ACP-like"/>
    <property type="match status" value="2"/>
</dbReference>
<dbReference type="SMART" id="SM00822">
    <property type="entry name" value="PKS_KR"/>
    <property type="match status" value="2"/>
</dbReference>
<feature type="region of interest" description="C-terminal hotdog fold" evidence="7">
    <location>
        <begin position="1301"/>
        <end position="1436"/>
    </location>
</feature>
<keyword evidence="1" id="KW-0596">Phosphopantetheine</keyword>
<dbReference type="Pfam" id="PF21089">
    <property type="entry name" value="PKS_DH_N"/>
    <property type="match status" value="1"/>
</dbReference>
<dbReference type="CDD" id="cd00833">
    <property type="entry name" value="PKS"/>
    <property type="match status" value="1"/>
</dbReference>
<dbReference type="Gene3D" id="3.10.129.110">
    <property type="entry name" value="Polyketide synthase dehydratase"/>
    <property type="match status" value="1"/>
</dbReference>
<dbReference type="InterPro" id="IPR013968">
    <property type="entry name" value="PKS_KR"/>
</dbReference>
<dbReference type="InterPro" id="IPR016035">
    <property type="entry name" value="Acyl_Trfase/lysoPLipase"/>
</dbReference>
<dbReference type="PROSITE" id="PS50075">
    <property type="entry name" value="CARRIER"/>
    <property type="match status" value="2"/>
</dbReference>
<name>A0A7Z1AV52_9PSEU</name>
<dbReference type="InterPro" id="IPR020841">
    <property type="entry name" value="PKS_Beta-ketoAc_synthase_dom"/>
</dbReference>
<feature type="active site" description="Proton donor; for dehydratase activity" evidence="7">
    <location>
        <position position="1361"/>
    </location>
</feature>
<dbReference type="SUPFAM" id="SSF51735">
    <property type="entry name" value="NAD(P)-binding Rossmann-fold domains"/>
    <property type="match status" value="3"/>
</dbReference>
<dbReference type="SMART" id="SM01294">
    <property type="entry name" value="PKS_PP_betabranch"/>
    <property type="match status" value="2"/>
</dbReference>
<feature type="active site" description="Proton acceptor; for dehydratase activity" evidence="7">
    <location>
        <position position="1200"/>
    </location>
</feature>
<dbReference type="SMART" id="SM00825">
    <property type="entry name" value="PKS_KS"/>
    <property type="match status" value="1"/>
</dbReference>
<dbReference type="FunFam" id="3.40.47.10:FF:000019">
    <property type="entry name" value="Polyketide synthase type I"/>
    <property type="match status" value="1"/>
</dbReference>
<dbReference type="Gene3D" id="3.40.50.720">
    <property type="entry name" value="NAD(P)-binding Rossmann-like Domain"/>
    <property type="match status" value="2"/>
</dbReference>
<accession>A0A7Z1AV52</accession>
<dbReference type="Pfam" id="PF02801">
    <property type="entry name" value="Ketoacyl-synt_C"/>
    <property type="match status" value="1"/>
</dbReference>
<evidence type="ECO:0000313" key="11">
    <source>
        <dbReference type="EMBL" id="OLF06862.1"/>
    </source>
</evidence>
<dbReference type="SMART" id="SM00827">
    <property type="entry name" value="PKS_AT"/>
    <property type="match status" value="1"/>
</dbReference>
<dbReference type="GO" id="GO:0031177">
    <property type="term" value="F:phosphopantetheine binding"/>
    <property type="evidence" value="ECO:0007669"/>
    <property type="project" value="InterPro"/>
</dbReference>
<dbReference type="Pfam" id="PF16197">
    <property type="entry name" value="KAsynt_C_assoc"/>
    <property type="match status" value="1"/>
</dbReference>
<dbReference type="Proteomes" id="UP000185696">
    <property type="component" value="Unassembled WGS sequence"/>
</dbReference>
<keyword evidence="3" id="KW-0808">Transferase</keyword>
<evidence type="ECO:0000313" key="12">
    <source>
        <dbReference type="Proteomes" id="UP000185696"/>
    </source>
</evidence>
<dbReference type="SUPFAM" id="SSF55048">
    <property type="entry name" value="Probable ACP-binding domain of malonyl-CoA ACP transacylase"/>
    <property type="match status" value="1"/>
</dbReference>
<gene>
    <name evidence="11" type="ORF">BLA60_29745</name>
</gene>
<dbReference type="GO" id="GO:0004312">
    <property type="term" value="F:fatty acid synthase activity"/>
    <property type="evidence" value="ECO:0007669"/>
    <property type="project" value="TreeGrafter"/>
</dbReference>
<proteinExistence type="predicted"/>
<dbReference type="Gene3D" id="1.10.287.1960">
    <property type="match status" value="1"/>
</dbReference>
<dbReference type="InterPro" id="IPR014043">
    <property type="entry name" value="Acyl_transferase_dom"/>
</dbReference>
<evidence type="ECO:0000259" key="8">
    <source>
        <dbReference type="PROSITE" id="PS50075"/>
    </source>
</evidence>
<reference evidence="11 12" key="1">
    <citation type="submission" date="2016-12" db="EMBL/GenBank/DDBJ databases">
        <title>The draft genome sequence of Actinophytocola xinjiangensis.</title>
        <authorList>
            <person name="Wang W."/>
            <person name="Yuan L."/>
        </authorList>
    </citation>
    <scope>NUCLEOTIDE SEQUENCE [LARGE SCALE GENOMIC DNA]</scope>
    <source>
        <strain evidence="11 12">CGMCC 4.4663</strain>
    </source>
</reference>
<dbReference type="PANTHER" id="PTHR43775">
    <property type="entry name" value="FATTY ACID SYNTHASE"/>
    <property type="match status" value="1"/>
</dbReference>
<dbReference type="Pfam" id="PF14765">
    <property type="entry name" value="PS-DH"/>
    <property type="match status" value="1"/>
</dbReference>
<evidence type="ECO:0000259" key="10">
    <source>
        <dbReference type="PROSITE" id="PS52019"/>
    </source>
</evidence>
<keyword evidence="12" id="KW-1185">Reference proteome</keyword>
<dbReference type="Gene3D" id="3.40.366.10">
    <property type="entry name" value="Malonyl-Coenzyme A Acyl Carrier Protein, domain 2"/>
    <property type="match status" value="1"/>
</dbReference>
<evidence type="ECO:0000256" key="5">
    <source>
        <dbReference type="ARBA" id="ARBA00023268"/>
    </source>
</evidence>
<dbReference type="InterPro" id="IPR001227">
    <property type="entry name" value="Ac_transferase_dom_sf"/>
</dbReference>
<keyword evidence="5" id="KW-0511">Multifunctional enzyme</keyword>
<evidence type="ECO:0000256" key="2">
    <source>
        <dbReference type="ARBA" id="ARBA00022553"/>
    </source>
</evidence>
<dbReference type="Pfam" id="PF08659">
    <property type="entry name" value="KR"/>
    <property type="match status" value="2"/>
</dbReference>
<feature type="domain" description="Carrier" evidence="8">
    <location>
        <begin position="266"/>
        <end position="341"/>
    </location>
</feature>
<feature type="domain" description="PKS/mFAS DH" evidence="10">
    <location>
        <begin position="1168"/>
        <end position="1436"/>
    </location>
</feature>
<dbReference type="InterPro" id="IPR016039">
    <property type="entry name" value="Thiolase-like"/>
</dbReference>
<dbReference type="PANTHER" id="PTHR43775:SF51">
    <property type="entry name" value="INACTIVE PHENOLPHTHIOCEROL SYNTHESIS POLYKETIDE SYNTHASE TYPE I PKS1-RELATED"/>
    <property type="match status" value="1"/>
</dbReference>
<dbReference type="PROSITE" id="PS00606">
    <property type="entry name" value="KS3_1"/>
    <property type="match status" value="1"/>
</dbReference>
<dbReference type="PROSITE" id="PS52004">
    <property type="entry name" value="KS3_2"/>
    <property type="match status" value="1"/>
</dbReference>
<dbReference type="InterPro" id="IPR050091">
    <property type="entry name" value="PKS_NRPS_Biosynth_Enz"/>
</dbReference>
<keyword evidence="2" id="KW-0597">Phosphoprotein</keyword>
<dbReference type="FunFam" id="1.10.1200.10:FF:000007">
    <property type="entry name" value="Probable polyketide synthase pks17"/>
    <property type="match status" value="2"/>
</dbReference>
<dbReference type="InterPro" id="IPR014030">
    <property type="entry name" value="Ketoacyl_synth_N"/>
</dbReference>
<evidence type="ECO:0000256" key="1">
    <source>
        <dbReference type="ARBA" id="ARBA00022450"/>
    </source>
</evidence>
<dbReference type="InterPro" id="IPR049552">
    <property type="entry name" value="PKS_DH_N"/>
</dbReference>
<dbReference type="Gene3D" id="3.40.47.10">
    <property type="match status" value="1"/>
</dbReference>
<sequence>MARATGGTVTWDPGTVVVTGGTGGLGALVTRHLVEEHGVSDVLLLSRRGVLPSELSDLGRVRSVACDVSDRAALAAVLDGETVTGVIHAAGVLDDGVVEALTPERLGTVLAPKADAAWYLHELTPEATNFVLFSSAAGTFGNAGQANYAAANAFLDALAEHRNALGLPAVSLAWGPWDTEGMAERLTRSGTPPLSPALGLRLLDTATDAPTFVTTRLDLAAIRRHGHVPPLLRGLVRTTTRRRTVTGTGVALRNRLAGLRDTERRTALLDLVRTEAAAVLGLPGGDRVQPDQPFRDLGFDSLIAVEFRNRLGTVTGLRLPATLVFDHPTGDLLVTHLLDELFDTTGNVTDTVTSAVDGDPIVVVGMACRYPGGITTPEQLWEFVTGGGDAITPVPGNRAWDTDALLGPDAPELAGGFLADAGLFDPGFFGMSPREALATDAQQRLLLEVSWEALERAGVDPVSLRGSRTGVFAGVMYNDYGMLLQGEEFTGFRSNGSSPSVVSGRVAYTFGFEGPAMTVDTACSSSLVAMHLAAQALRSGECTLALAGGVTVMSTPTSFVEFARQGGLAPDGRCKAFGDSADGVGWSEGVGIVVLARQSDAERLGYPVLAVVKGSAVNSDGASNGLTAPNGPSQQRVIRQALANAGLSARDVDVVEAHGTGTTLGDPIEAQALLATYGQDRESPLLLGSVKSNLGHTQAAAGVAGIVKVIMAMRHGVVPPTLHADTPSSHVDWSAGAIELATSATDWPAMDRARRVAVSSFGLSGTNAHIILEAPSTPAPALAPVADSSVPLAVSAKSAAVLDDQLAFLSEVDAAPLDIGFSLARRSLFTHRAVLLDGVEIARGAARPGRLGFVFAGQGAQRLGMGRELYDRFPVFAAAFDEVVDRFPGLREVMWGDAGALTRTGWAQPALFALEVALFRLVEWLGVRPDVLVGHSIGEIAAAYVAGVFSLEDACSLVGARARLMEALPEGGVMVAVRTADVTLTEGVSVAAINGPDNVVLAGVEAEVMAAVGDRDYKRLEVSHAFHSPLMDPMLDDFREAIAGISFHEPVIPLVKDVSNLEYWVRHVRETVRFADDVAAAEADTFLEIGPDGTLSALIDGIPSLRKDRDEKTAFFTAVARLHVTGSTVDWTPLLAGGRLVELPTYAFHHEWFWPHRSHQNGEPTDGHPLLGAVVALADSDEYLSTARISLGSHPWLADHVIGGQVLVPGAALLELAIRAGDDAGCGRVERLTLAEPLTVPDRGGVHVQVRVGAPDPTGSRAVTIHSRPGDAGDLPWTANATGLLSPTAGTARPAERPADAQPVPIDGCYDGLADAGFAYGPHFQALRAAWRHGGDVYAEVALADTVTDAARFGLHPALLDAGLHAVMVTGEQGGQAELPFEWQGVTLHATGATAAHLRLTRHDNGLAIDVTDETGAPVLTVDTLSVRPVDLARPPADPRREALFGLEWTPVGTPADPATVPFVGPDPFGGNGTLADIDAVADEPVVAVFLSGVPDVIPAAHRVAARALHLAQRWLAADRPGRLVFVTRGVVDGEDVAAATVWGLVRSAQSEHPGRFGLLDLGLGATPELVARALATDEPQLSVTASGATAPRLARLTGEHDPSTWDPDGTVMITGGTGGLGALVATHLARGHGVRHLLLLSRRGPAAAGDLVEDIADLGATATVVACDVTDRAALEKVLADIPAAHPLTAVVHTAGVLDDGVLGALSPERMDTVLAPKLDAAWHLHELTAGHDLTAFVVFSSAAGTFGGPGQGNYAAANAALDALMTHRSTTGLPGVSLAWGPWDQAAGMTGGLTEAEARRLAASGLPPITPADGLALFDAALSTGAVNALPVQLDLAAFRGRGTVPPLLRGLVRTPTRRASAGGTPDPAALAAKLAGLDQSGRTELLLDLVRTEVASVLGHTDTAEIEPDRQFRDLGFDSLTAVELRNRLGAVTGLRLPATMVFDHPTPEELVARLGTELGGDTEPGAALLATLAALEKAFGAVEADASLHQHVAGRLEVLRARWAAGRDGGEPAEGPDLDNVSDDEMFAFLDGELDPS</sequence>
<dbReference type="InterPro" id="IPR020806">
    <property type="entry name" value="PKS_PP-bd"/>
</dbReference>
<dbReference type="EMBL" id="MSIF01000019">
    <property type="protein sequence ID" value="OLF06862.1"/>
    <property type="molecule type" value="Genomic_DNA"/>
</dbReference>
<protein>
    <submittedName>
        <fullName evidence="11">Polyketide synthase</fullName>
    </submittedName>
</protein>
<feature type="domain" description="Ketosynthase family 3 (KS3)" evidence="9">
    <location>
        <begin position="358"/>
        <end position="774"/>
    </location>
</feature>
<evidence type="ECO:0000256" key="6">
    <source>
        <dbReference type="ARBA" id="ARBA00023315"/>
    </source>
</evidence>
<dbReference type="SUPFAM" id="SSF53901">
    <property type="entry name" value="Thiolase-like"/>
    <property type="match status" value="1"/>
</dbReference>
<dbReference type="GO" id="GO:0004315">
    <property type="term" value="F:3-oxoacyl-[acyl-carrier-protein] synthase activity"/>
    <property type="evidence" value="ECO:0007669"/>
    <property type="project" value="InterPro"/>
</dbReference>
<dbReference type="InterPro" id="IPR009081">
    <property type="entry name" value="PP-bd_ACP"/>
</dbReference>
<dbReference type="Gene3D" id="3.30.70.3290">
    <property type="match status" value="1"/>
</dbReference>
<organism evidence="11 12">
    <name type="scientific">Actinophytocola xinjiangensis</name>
    <dbReference type="NCBI Taxonomy" id="485602"/>
    <lineage>
        <taxon>Bacteria</taxon>
        <taxon>Bacillati</taxon>
        <taxon>Actinomycetota</taxon>
        <taxon>Actinomycetes</taxon>
        <taxon>Pseudonocardiales</taxon>
        <taxon>Pseudonocardiaceae</taxon>
    </lineage>
</organism>
<dbReference type="Gene3D" id="3.30.70.250">
    <property type="entry name" value="Malonyl-CoA ACP transacylase, ACP-binding"/>
    <property type="match status" value="1"/>
</dbReference>
<dbReference type="InterPro" id="IPR032821">
    <property type="entry name" value="PKS_assoc"/>
</dbReference>
<dbReference type="InterPro" id="IPR036291">
    <property type="entry name" value="NAD(P)-bd_dom_sf"/>
</dbReference>
<feature type="region of interest" description="N-terminal hotdog fold" evidence="7">
    <location>
        <begin position="1168"/>
        <end position="1292"/>
    </location>
</feature>
<dbReference type="InterPro" id="IPR042104">
    <property type="entry name" value="PKS_dehydratase_sf"/>
</dbReference>
<dbReference type="InterPro" id="IPR055123">
    <property type="entry name" value="SpnB-like_Rossmann"/>
</dbReference>